<organism evidence="3 4">
    <name type="scientific">Tahibacter aquaticus</name>
    <dbReference type="NCBI Taxonomy" id="520092"/>
    <lineage>
        <taxon>Bacteria</taxon>
        <taxon>Pseudomonadati</taxon>
        <taxon>Pseudomonadota</taxon>
        <taxon>Gammaproteobacteria</taxon>
        <taxon>Lysobacterales</taxon>
        <taxon>Rhodanobacteraceae</taxon>
        <taxon>Tahibacter</taxon>
    </lineage>
</organism>
<name>A0A4R6YLZ3_9GAMM</name>
<gene>
    <name evidence="3" type="ORF">DFR29_12113</name>
</gene>
<feature type="chain" id="PRO_5020312558" description="Pentapeptide MXKDX repeat protein" evidence="2">
    <location>
        <begin position="24"/>
        <end position="110"/>
    </location>
</feature>
<sequence>MNTTSLRLAMALAGLTIALNVSAHDPKEHEKEAAAANAKPDCAKMKTMDMSKMDPNDAVMKAMMAKCAKADTAGGAHDHGDGHAPAKDAAKDPKKDDKNVPAATDDHGGH</sequence>
<dbReference type="EMBL" id="SNZH01000021">
    <property type="protein sequence ID" value="TDR38341.1"/>
    <property type="molecule type" value="Genomic_DNA"/>
</dbReference>
<dbReference type="RefSeq" id="WP_133821446.1">
    <property type="nucleotide sequence ID" value="NZ_SNZH01000021.1"/>
</dbReference>
<dbReference type="AlphaFoldDB" id="A0A4R6YLZ3"/>
<protein>
    <recommendedName>
        <fullName evidence="5">Pentapeptide MXKDX repeat protein</fullName>
    </recommendedName>
</protein>
<proteinExistence type="predicted"/>
<accession>A0A4R6YLZ3</accession>
<dbReference type="Proteomes" id="UP000295293">
    <property type="component" value="Unassembled WGS sequence"/>
</dbReference>
<feature type="compositionally biased region" description="Basic and acidic residues" evidence="1">
    <location>
        <begin position="76"/>
        <end position="110"/>
    </location>
</feature>
<reference evidence="3 4" key="1">
    <citation type="submission" date="2019-03" db="EMBL/GenBank/DDBJ databases">
        <title>Genomic Encyclopedia of Type Strains, Phase IV (KMG-IV): sequencing the most valuable type-strain genomes for metagenomic binning, comparative biology and taxonomic classification.</title>
        <authorList>
            <person name="Goeker M."/>
        </authorList>
    </citation>
    <scope>NUCLEOTIDE SEQUENCE [LARGE SCALE GENOMIC DNA]</scope>
    <source>
        <strain evidence="3 4">DSM 21667</strain>
    </source>
</reference>
<evidence type="ECO:0008006" key="5">
    <source>
        <dbReference type="Google" id="ProtNLM"/>
    </source>
</evidence>
<evidence type="ECO:0000313" key="3">
    <source>
        <dbReference type="EMBL" id="TDR38341.1"/>
    </source>
</evidence>
<comment type="caution">
    <text evidence="3">The sequence shown here is derived from an EMBL/GenBank/DDBJ whole genome shotgun (WGS) entry which is preliminary data.</text>
</comment>
<evidence type="ECO:0000256" key="2">
    <source>
        <dbReference type="SAM" id="SignalP"/>
    </source>
</evidence>
<keyword evidence="4" id="KW-1185">Reference proteome</keyword>
<evidence type="ECO:0000313" key="4">
    <source>
        <dbReference type="Proteomes" id="UP000295293"/>
    </source>
</evidence>
<feature type="signal peptide" evidence="2">
    <location>
        <begin position="1"/>
        <end position="23"/>
    </location>
</feature>
<feature type="region of interest" description="Disordered" evidence="1">
    <location>
        <begin position="70"/>
        <end position="110"/>
    </location>
</feature>
<keyword evidence="2" id="KW-0732">Signal</keyword>
<evidence type="ECO:0000256" key="1">
    <source>
        <dbReference type="SAM" id="MobiDB-lite"/>
    </source>
</evidence>